<dbReference type="InterPro" id="IPR027417">
    <property type="entry name" value="P-loop_NTPase"/>
</dbReference>
<gene>
    <name evidence="4" type="ORF">CPT_Moonbeam188</name>
</gene>
<dbReference type="InterPro" id="IPR050206">
    <property type="entry name" value="FtsK/SpoIIIE/SftA"/>
</dbReference>
<dbReference type="KEGG" id="vg:24608163"/>
<keyword evidence="2" id="KW-0067">ATP-binding</keyword>
<dbReference type="InterPro" id="IPR002543">
    <property type="entry name" value="FtsK_dom"/>
</dbReference>
<keyword evidence="1" id="KW-0547">Nucleotide-binding</keyword>
<feature type="domain" description="FtsK" evidence="3">
    <location>
        <begin position="409"/>
        <end position="593"/>
    </location>
</feature>
<dbReference type="GeneID" id="24608163"/>
<reference evidence="4 5" key="1">
    <citation type="submission" date="2014-07" db="EMBL/GenBank/DDBJ databases">
        <title>Complete Genome of Bacillus megaterium Myophage Moonbeam.</title>
        <authorList>
            <person name="Cadungog J.N."/>
            <person name="Khatemi B.E."/>
            <person name="Hernandez A.C."/>
            <person name="Everett G.F.K."/>
        </authorList>
    </citation>
    <scope>NUCLEOTIDE SEQUENCE [LARGE SCALE GENOMIC DNA]</scope>
</reference>
<protein>
    <submittedName>
        <fullName evidence="4">FtsK/SpoIIIE protein</fullName>
    </submittedName>
</protein>
<evidence type="ECO:0000313" key="5">
    <source>
        <dbReference type="Proteomes" id="UP000030207"/>
    </source>
</evidence>
<accession>A0A0A0RSS2</accession>
<dbReference type="Pfam" id="PF01580">
    <property type="entry name" value="FtsK_SpoIIIE"/>
    <property type="match status" value="1"/>
</dbReference>
<dbReference type="PROSITE" id="PS50901">
    <property type="entry name" value="FTSK"/>
    <property type="match status" value="1"/>
</dbReference>
<evidence type="ECO:0000259" key="3">
    <source>
        <dbReference type="PROSITE" id="PS50901"/>
    </source>
</evidence>
<dbReference type="EMBL" id="KM236246">
    <property type="protein sequence ID" value="AIW03586.1"/>
    <property type="molecule type" value="Genomic_DNA"/>
</dbReference>
<name>A0A0A0RSS2_9CAUD</name>
<dbReference type="Proteomes" id="UP000030207">
    <property type="component" value="Segment"/>
</dbReference>
<evidence type="ECO:0000313" key="4">
    <source>
        <dbReference type="EMBL" id="AIW03586.1"/>
    </source>
</evidence>
<keyword evidence="5" id="KW-1185">Reference proteome</keyword>
<dbReference type="PANTHER" id="PTHR22683">
    <property type="entry name" value="SPORULATION PROTEIN RELATED"/>
    <property type="match status" value="1"/>
</dbReference>
<dbReference type="CDD" id="cd01127">
    <property type="entry name" value="TrwB_TraG_TraD_VirD4"/>
    <property type="match status" value="1"/>
</dbReference>
<dbReference type="RefSeq" id="YP_009151751.1">
    <property type="nucleotide sequence ID" value="NC_027374.1"/>
</dbReference>
<dbReference type="Gene3D" id="3.40.50.300">
    <property type="entry name" value="P-loop containing nucleotide triphosphate hydrolases"/>
    <property type="match status" value="1"/>
</dbReference>
<dbReference type="PANTHER" id="PTHR22683:SF41">
    <property type="entry name" value="DNA TRANSLOCASE FTSK"/>
    <property type="match status" value="1"/>
</dbReference>
<dbReference type="SUPFAM" id="SSF52540">
    <property type="entry name" value="P-loop containing nucleoside triphosphate hydrolases"/>
    <property type="match status" value="1"/>
</dbReference>
<dbReference type="GO" id="GO:0005524">
    <property type="term" value="F:ATP binding"/>
    <property type="evidence" value="ECO:0007669"/>
    <property type="project" value="UniProtKB-KW"/>
</dbReference>
<organism evidence="4 5">
    <name type="scientific">Bacillus phage Moonbeam</name>
    <dbReference type="NCBI Taxonomy" id="1540091"/>
    <lineage>
        <taxon>Viruses</taxon>
        <taxon>Duplodnaviria</taxon>
        <taxon>Heunggongvirae</taxon>
        <taxon>Uroviricota</taxon>
        <taxon>Caudoviricetes</taxon>
        <taxon>Herelleviridae</taxon>
        <taxon>Bastillevirinae</taxon>
        <taxon>Moonbeamvirus</taxon>
        <taxon>Moonbeamvirus moonbeam</taxon>
    </lineage>
</organism>
<dbReference type="GO" id="GO:0003677">
    <property type="term" value="F:DNA binding"/>
    <property type="evidence" value="ECO:0007669"/>
    <property type="project" value="InterPro"/>
</dbReference>
<evidence type="ECO:0000256" key="1">
    <source>
        <dbReference type="ARBA" id="ARBA00022741"/>
    </source>
</evidence>
<sequence>MKKLSANYHNLANLFMPVEDIEGHFVDILEQINDSVFGVETHLTGEGANTFVIAPSHIETGAELVLRHREAPTEGFNFFEGYLSEAFFLPLRQDKNGLFLTDLLDLALHPDEEVHAQWLLRRRYGWQDRAIDMYDSYIQGNEKPSWSRWSRKLQDKAVRVLNKIQPEDYKPYEPLAEEKIKSECFQFQLRIAVKSERVNDIIQYIQYALGSYTALNELKLVKSSDKQFITNYTDCVLAAYTKDQLLSLNEVFSLLGGTVEKTEKVLEEVVERKAYPFDLLPMYKREQGTLDEGIVSKLAEGMKRVKLIDTARLYNERIDCGVRLGVVQVSIPKDVTFSKIEKSINDLRAATGISGLGVENGDIADTVKFTVPLAASPVISLRELVETEEFISMVEEKELMFVAGVDTLGEPIYLSLTECVHLLVAGTTGSGKSVFVNVIIVSMMLMYPPEKLQFIMIDPAMVELSKYEDSPHVLDVVTDAKEACQVLAGLTMEMDKRYALMKEKGTKLLSLYNEVAEEPLPYLVCIVDEYADLRAVDKGVEDYIARLGQKARKTGIHLVVATQYPSADIVSGRIKANLPTAISFRLNKNKDYTTIFGVGLGTTVLDGKGDGVIRLASGGDFIRFQSPMVSVDEKREQQVCRDIFTFYQGSRIVDYKIAVADKPLEPVQDVLEEEKVNTPEECKETPKQALEALEAMFSSTEDDPLYKLKKIVANTGETRSNPLRKELGIGRDKMKPLMTQLVEEGWLEKDNDPTKGYKLVATEDMLAEWKD</sequence>
<proteinExistence type="predicted"/>
<evidence type="ECO:0000256" key="2">
    <source>
        <dbReference type="ARBA" id="ARBA00022840"/>
    </source>
</evidence>
<dbReference type="OrthoDB" id="485at10239"/>